<dbReference type="OMA" id="NANANCQ"/>
<dbReference type="PANTHER" id="PTHR40389:SF2">
    <property type="entry name" value="ENDOGENOUS RETROVIRUS GROUP K MEMBER 24 GAG POLYPROTEIN-RELATED"/>
    <property type="match status" value="1"/>
</dbReference>
<dbReference type="InterPro" id="IPR001878">
    <property type="entry name" value="Znf_CCHC"/>
</dbReference>
<dbReference type="Proteomes" id="UP000694562">
    <property type="component" value="Unplaced"/>
</dbReference>
<dbReference type="SMART" id="SM00343">
    <property type="entry name" value="ZnF_C2HC"/>
    <property type="match status" value="2"/>
</dbReference>
<feature type="region of interest" description="Disordered" evidence="6">
    <location>
        <begin position="1"/>
        <end position="25"/>
    </location>
</feature>
<dbReference type="Gene3D" id="4.10.60.10">
    <property type="entry name" value="Zinc finger, CCHC-type"/>
    <property type="match status" value="1"/>
</dbReference>
<keyword evidence="1" id="KW-0449">Lipoprotein</keyword>
<dbReference type="Pfam" id="PF14787">
    <property type="entry name" value="zf-CCHC_5"/>
    <property type="match status" value="1"/>
</dbReference>
<keyword evidence="3 5" id="KW-0863">Zinc-finger</keyword>
<dbReference type="InterPro" id="IPR008919">
    <property type="entry name" value="Retrov_capsid_N"/>
</dbReference>
<evidence type="ECO:0000256" key="6">
    <source>
        <dbReference type="SAM" id="MobiDB-lite"/>
    </source>
</evidence>
<evidence type="ECO:0000313" key="8">
    <source>
        <dbReference type="Ensembl" id="ENSFTIP00000018497.1"/>
    </source>
</evidence>
<evidence type="ECO:0000256" key="1">
    <source>
        <dbReference type="ARBA" id="ARBA00022707"/>
    </source>
</evidence>
<dbReference type="GO" id="GO:0008270">
    <property type="term" value="F:zinc ion binding"/>
    <property type="evidence" value="ECO:0007669"/>
    <property type="project" value="UniProtKB-KW"/>
</dbReference>
<name>A0A8C4UZH5_FALTI</name>
<dbReference type="Gene3D" id="1.10.1200.30">
    <property type="match status" value="1"/>
</dbReference>
<dbReference type="InterPro" id="IPR008916">
    <property type="entry name" value="Retrov_capsid_C"/>
</dbReference>
<proteinExistence type="predicted"/>
<evidence type="ECO:0000313" key="9">
    <source>
        <dbReference type="Proteomes" id="UP000694562"/>
    </source>
</evidence>
<sequence>MNRGGERKNEQGQKAKQQLEKPLGGPSCRKMLQSCDLPPVCITVRPYNPLTFWQKVKAQALQEVNWDLSEVIDISVSEPAADTSVTMASPVARGDPAQGIMNERKAYSWKVIQDLQKCVAQYGPNSPAILQLIRLLTMEEITPYYIAMLVQVMFQPEQYAVFKTTWAQKADAQALRNLQFPQDDVHFGNGSDVLTGTGLFSNPQCQAQQHLLILEQVKAVGIEALIQMAELAEPKIAKYTMIQQGAREPFLQLVETLQAAVEKQVFDGNLRTVLVTQLVRDNANANCQKIIEALPGDPTQDMMIQACAKVGSVEHKMATLATTMAALKTKDEKCFSCCQSGHIKVACSNENKKGGTGRAAGAAVVTCHKCGKNGHFAKQCQSKFHLNGQPSPQGNGKKNVRGCGKTEVPATSANNPFLGHPQTRAFVTGYQGKPVDQPARMYPLLTQ</sequence>
<dbReference type="GO" id="GO:0003676">
    <property type="term" value="F:nucleic acid binding"/>
    <property type="evidence" value="ECO:0007669"/>
    <property type="project" value="InterPro"/>
</dbReference>
<dbReference type="GO" id="GO:0016032">
    <property type="term" value="P:viral process"/>
    <property type="evidence" value="ECO:0007669"/>
    <property type="project" value="InterPro"/>
</dbReference>
<dbReference type="SUPFAM" id="SSF57756">
    <property type="entry name" value="Retrovirus zinc finger-like domains"/>
    <property type="match status" value="1"/>
</dbReference>
<organism evidence="8 9">
    <name type="scientific">Falco tinnunculus</name>
    <name type="common">Common kestrel</name>
    <dbReference type="NCBI Taxonomy" id="100819"/>
    <lineage>
        <taxon>Eukaryota</taxon>
        <taxon>Metazoa</taxon>
        <taxon>Chordata</taxon>
        <taxon>Craniata</taxon>
        <taxon>Vertebrata</taxon>
        <taxon>Euteleostomi</taxon>
        <taxon>Archelosauria</taxon>
        <taxon>Archosauria</taxon>
        <taxon>Dinosauria</taxon>
        <taxon>Saurischia</taxon>
        <taxon>Theropoda</taxon>
        <taxon>Coelurosauria</taxon>
        <taxon>Aves</taxon>
        <taxon>Neognathae</taxon>
        <taxon>Neoaves</taxon>
        <taxon>Telluraves</taxon>
        <taxon>Australaves</taxon>
        <taxon>Falconiformes</taxon>
        <taxon>Falconidae</taxon>
        <taxon>Falco</taxon>
    </lineage>
</organism>
<reference evidence="8" key="2">
    <citation type="submission" date="2025-09" db="UniProtKB">
        <authorList>
            <consortium name="Ensembl"/>
        </authorList>
    </citation>
    <scope>IDENTIFICATION</scope>
</reference>
<evidence type="ECO:0000256" key="5">
    <source>
        <dbReference type="PROSITE-ProRule" id="PRU00047"/>
    </source>
</evidence>
<keyword evidence="9" id="KW-1185">Reference proteome</keyword>
<keyword evidence="4" id="KW-0862">Zinc</keyword>
<keyword evidence="1" id="KW-0519">Myristate</keyword>
<dbReference type="SUPFAM" id="SSF47943">
    <property type="entry name" value="Retrovirus capsid protein, N-terminal core domain"/>
    <property type="match status" value="1"/>
</dbReference>
<dbReference type="InterPro" id="IPR045345">
    <property type="entry name" value="Gag_p24_C"/>
</dbReference>
<dbReference type="PROSITE" id="PS50158">
    <property type="entry name" value="ZF_CCHC"/>
    <property type="match status" value="1"/>
</dbReference>
<evidence type="ECO:0000256" key="4">
    <source>
        <dbReference type="ARBA" id="ARBA00022833"/>
    </source>
</evidence>
<dbReference type="Pfam" id="PF00607">
    <property type="entry name" value="Gag_p24"/>
    <property type="match status" value="1"/>
</dbReference>
<dbReference type="Gene3D" id="1.10.375.10">
    <property type="entry name" value="Human Immunodeficiency Virus Type 1 Capsid Protein"/>
    <property type="match status" value="1"/>
</dbReference>
<dbReference type="OrthoDB" id="9398474at2759"/>
<evidence type="ECO:0000259" key="7">
    <source>
        <dbReference type="PROSITE" id="PS50158"/>
    </source>
</evidence>
<dbReference type="Ensembl" id="ENSFTIT00000019270.1">
    <property type="protein sequence ID" value="ENSFTIP00000018497.1"/>
    <property type="gene ID" value="ENSFTIG00000012238.1"/>
</dbReference>
<evidence type="ECO:0000256" key="2">
    <source>
        <dbReference type="ARBA" id="ARBA00022723"/>
    </source>
</evidence>
<dbReference type="InterPro" id="IPR050195">
    <property type="entry name" value="Primate_lentivir_Gag_pol-like"/>
</dbReference>
<dbReference type="PANTHER" id="PTHR40389">
    <property type="entry name" value="ENDOGENOUS RETROVIRUS GROUP K MEMBER 24 GAG POLYPROTEIN-RELATED"/>
    <property type="match status" value="1"/>
</dbReference>
<feature type="compositionally biased region" description="Basic and acidic residues" evidence="6">
    <location>
        <begin position="1"/>
        <end position="19"/>
    </location>
</feature>
<evidence type="ECO:0000256" key="3">
    <source>
        <dbReference type="ARBA" id="ARBA00022771"/>
    </source>
</evidence>
<feature type="domain" description="CCHC-type" evidence="7">
    <location>
        <begin position="367"/>
        <end position="382"/>
    </location>
</feature>
<protein>
    <recommendedName>
        <fullName evidence="7">CCHC-type domain-containing protein</fullName>
    </recommendedName>
</protein>
<dbReference type="Pfam" id="PF19317">
    <property type="entry name" value="Gag_p24_C"/>
    <property type="match status" value="1"/>
</dbReference>
<dbReference type="InterPro" id="IPR036875">
    <property type="entry name" value="Znf_CCHC_sf"/>
</dbReference>
<keyword evidence="2" id="KW-0479">Metal-binding</keyword>
<dbReference type="SUPFAM" id="SSF47353">
    <property type="entry name" value="Retrovirus capsid dimerization domain-like"/>
    <property type="match status" value="1"/>
</dbReference>
<reference evidence="8" key="1">
    <citation type="submission" date="2025-08" db="UniProtKB">
        <authorList>
            <consortium name="Ensembl"/>
        </authorList>
    </citation>
    <scope>IDENTIFICATION</scope>
</reference>
<dbReference type="AlphaFoldDB" id="A0A8C4UZH5"/>
<accession>A0A8C4UZH5</accession>